<dbReference type="Pfam" id="PF06386">
    <property type="entry name" value="GvpL_GvpF"/>
    <property type="match status" value="1"/>
</dbReference>
<sequence length="278" mass="30289">MTDANGAAPPKLYVYAIVPAGDYTPKVNGIDGSQVHLIGNPEGPRAVVHTHTGGPYDGPDDDVKRWILQHSEVVEDGWQGAGSVLPVSFNVIVRPDTESGATSTAQLERWLEESNGALSARLGELHGTSELRVEISLDRSAFVEANDEVRRIKVDMEDRPAGVRRLLEKRLEKTEKELADREADDLYPSLRARIAEQCLGIEEYRTPPREAGQTPILMVSCLVTEPGIQNLGAELTSIQNEQPAVSIRFLGPWPPYSFADMSDAFAGMSGQDQPSSAT</sequence>
<keyword evidence="5" id="KW-1185">Reference proteome</keyword>
<evidence type="ECO:0000313" key="4">
    <source>
        <dbReference type="EMBL" id="SMX98507.1"/>
    </source>
</evidence>
<comment type="similarity">
    <text evidence="3">Belongs to the gas vesicle GvpF/GvpL family.</text>
</comment>
<organism evidence="4 5">
    <name type="scientific">Brevibacterium aurantiacum</name>
    <dbReference type="NCBI Taxonomy" id="273384"/>
    <lineage>
        <taxon>Bacteria</taxon>
        <taxon>Bacillati</taxon>
        <taxon>Actinomycetota</taxon>
        <taxon>Actinomycetes</taxon>
        <taxon>Micrococcales</taxon>
        <taxon>Brevibacteriaceae</taxon>
        <taxon>Brevibacterium</taxon>
    </lineage>
</organism>
<evidence type="ECO:0000256" key="2">
    <source>
        <dbReference type="ARBA" id="ARBA00035108"/>
    </source>
</evidence>
<keyword evidence="1" id="KW-0304">Gas vesicle</keyword>
<accession>A0A2H1KFE0</accession>
<proteinExistence type="inferred from homology"/>
<dbReference type="EMBL" id="FXZB01000032">
    <property type="protein sequence ID" value="SMX98507.1"/>
    <property type="molecule type" value="Genomic_DNA"/>
</dbReference>
<dbReference type="GO" id="GO:0031412">
    <property type="term" value="P:gas vesicle organization"/>
    <property type="evidence" value="ECO:0007669"/>
    <property type="project" value="InterPro"/>
</dbReference>
<dbReference type="PANTHER" id="PTHR36852">
    <property type="entry name" value="PROTEIN GVPL 2"/>
    <property type="match status" value="1"/>
</dbReference>
<dbReference type="GO" id="GO:0031411">
    <property type="term" value="C:gas vesicle"/>
    <property type="evidence" value="ECO:0007669"/>
    <property type="project" value="UniProtKB-SubCell"/>
</dbReference>
<comment type="subcellular location">
    <subcellularLocation>
        <location evidence="2">Gas vesicle</location>
    </subcellularLocation>
</comment>
<comment type="caution">
    <text evidence="4">The sequence shown here is derived from an EMBL/GenBank/DDBJ whole genome shotgun (WGS) entry which is preliminary data.</text>
</comment>
<evidence type="ECO:0000313" key="5">
    <source>
        <dbReference type="Proteomes" id="UP000234525"/>
    </source>
</evidence>
<protein>
    <submittedName>
        <fullName evidence="4">Gas vesicle synthesis protein GvpL/GvpF</fullName>
    </submittedName>
</protein>
<gene>
    <name evidence="4" type="ORF">BAUR9175_03444</name>
</gene>
<dbReference type="InterPro" id="IPR009430">
    <property type="entry name" value="GvpL/GvpF"/>
</dbReference>
<dbReference type="RefSeq" id="WP_164513833.1">
    <property type="nucleotide sequence ID" value="NZ_BJME01000015.1"/>
</dbReference>
<dbReference type="AlphaFoldDB" id="A0A2H1KFE0"/>
<name>A0A2H1KFE0_BREAU</name>
<evidence type="ECO:0000256" key="1">
    <source>
        <dbReference type="ARBA" id="ARBA00022987"/>
    </source>
</evidence>
<dbReference type="Proteomes" id="UP000234525">
    <property type="component" value="Unassembled WGS sequence"/>
</dbReference>
<evidence type="ECO:0000256" key="3">
    <source>
        <dbReference type="ARBA" id="ARBA00035643"/>
    </source>
</evidence>
<dbReference type="PANTHER" id="PTHR36852:SF1">
    <property type="entry name" value="PROTEIN GVPL 2"/>
    <property type="match status" value="1"/>
</dbReference>
<reference evidence="4" key="1">
    <citation type="submission" date="2017-03" db="EMBL/GenBank/DDBJ databases">
        <authorList>
            <person name="Monnet C."/>
        </authorList>
    </citation>
    <scope>NUCLEOTIDE SEQUENCE [LARGE SCALE GENOMIC DNA]</scope>
    <source>
        <strain evidence="4">ATCC 9175</strain>
    </source>
</reference>